<evidence type="ECO:0000313" key="2">
    <source>
        <dbReference type="Proteomes" id="UP000546213"/>
    </source>
</evidence>
<reference evidence="1 2" key="1">
    <citation type="submission" date="2020-05" db="EMBL/GenBank/DDBJ databases">
        <title>Identification and distribution of gene clusters putatively required for synthesis of sphingolipid metabolism inhibitors in phylogenetically diverse species of the filamentous fungus Fusarium.</title>
        <authorList>
            <person name="Kim H.-S."/>
            <person name="Busman M."/>
            <person name="Brown D.W."/>
            <person name="Divon H."/>
            <person name="Uhlig S."/>
            <person name="Proctor R.H."/>
        </authorList>
    </citation>
    <scope>NUCLEOTIDE SEQUENCE [LARGE SCALE GENOMIC DNA]</scope>
    <source>
        <strain evidence="1 2">NRRL 36939</strain>
    </source>
</reference>
<proteinExistence type="predicted"/>
<accession>A0A8H5L4P1</accession>
<keyword evidence="2" id="KW-1185">Reference proteome</keyword>
<dbReference type="OrthoDB" id="5099941at2759"/>
<sequence length="137" mass="16861">MENPGTTTHKYLTFLFMQRPFPTEWTLPLYFYARKLSEFFNNGKYSEKLKFRFWWFRDDTFRVDFHILADVDISKIKRDLCDVLEGMDFFERFKRSSVKFREWEAEYVKHNGDDGSDVEFMRIQADVREFEESRVSW</sequence>
<dbReference type="Proteomes" id="UP000546213">
    <property type="component" value="Unassembled WGS sequence"/>
</dbReference>
<organism evidence="1 2">
    <name type="scientific">Fusarium pseudocircinatum</name>
    <dbReference type="NCBI Taxonomy" id="56676"/>
    <lineage>
        <taxon>Eukaryota</taxon>
        <taxon>Fungi</taxon>
        <taxon>Dikarya</taxon>
        <taxon>Ascomycota</taxon>
        <taxon>Pezizomycotina</taxon>
        <taxon>Sordariomycetes</taxon>
        <taxon>Hypocreomycetidae</taxon>
        <taxon>Hypocreales</taxon>
        <taxon>Nectriaceae</taxon>
        <taxon>Fusarium</taxon>
        <taxon>Fusarium fujikuroi species complex</taxon>
    </lineage>
</organism>
<protein>
    <submittedName>
        <fullName evidence="1">Uncharacterized protein</fullName>
    </submittedName>
</protein>
<dbReference type="AlphaFoldDB" id="A0A8H5L4P1"/>
<gene>
    <name evidence="1" type="ORF">FPCIR_7928</name>
</gene>
<dbReference type="EMBL" id="JAAOAS010000196">
    <property type="protein sequence ID" value="KAF5586319.1"/>
    <property type="molecule type" value="Genomic_DNA"/>
</dbReference>
<evidence type="ECO:0000313" key="1">
    <source>
        <dbReference type="EMBL" id="KAF5586319.1"/>
    </source>
</evidence>
<comment type="caution">
    <text evidence="1">The sequence shown here is derived from an EMBL/GenBank/DDBJ whole genome shotgun (WGS) entry which is preliminary data.</text>
</comment>
<name>A0A8H5L4P1_9HYPO</name>